<dbReference type="GO" id="GO:0030170">
    <property type="term" value="F:pyridoxal phosphate binding"/>
    <property type="evidence" value="ECO:0007669"/>
    <property type="project" value="TreeGrafter"/>
</dbReference>
<dbReference type="EMBL" id="SZQL01000025">
    <property type="protein sequence ID" value="TKK65017.1"/>
    <property type="molecule type" value="Genomic_DNA"/>
</dbReference>
<comment type="catalytic activity">
    <reaction evidence="7">
        <text>GDP-alpha-D-perosamine + 2-oxoglutarate = GDP-4-dehydro-alpha-D-rhamnose + L-glutamate</text>
        <dbReference type="Rhea" id="RHEA:36779"/>
        <dbReference type="ChEBI" id="CHEBI:16810"/>
        <dbReference type="ChEBI" id="CHEBI:29985"/>
        <dbReference type="ChEBI" id="CHEBI:57964"/>
        <dbReference type="ChEBI" id="CHEBI:73996"/>
        <dbReference type="EC" id="2.6.1.102"/>
    </reaction>
</comment>
<dbReference type="AlphaFoldDB" id="A0A4U3KVH2"/>
<dbReference type="PIRSF" id="PIRSF000390">
    <property type="entry name" value="PLP_StrS"/>
    <property type="match status" value="1"/>
</dbReference>
<comment type="caution">
    <text evidence="13">The sequence shown here is derived from an EMBL/GenBank/DDBJ whole genome shotgun (WGS) entry which is preliminary data.</text>
</comment>
<evidence type="ECO:0000256" key="5">
    <source>
        <dbReference type="ARBA" id="ARBA00022898"/>
    </source>
</evidence>
<evidence type="ECO:0000313" key="14">
    <source>
        <dbReference type="Proteomes" id="UP000305848"/>
    </source>
</evidence>
<protein>
    <recommendedName>
        <fullName evidence="9">GDP-perosamine synthase</fullName>
        <ecNumber evidence="8">2.6.1.102</ecNumber>
    </recommendedName>
</protein>
<dbReference type="SUPFAM" id="SSF53383">
    <property type="entry name" value="PLP-dependent transferases"/>
    <property type="match status" value="1"/>
</dbReference>
<keyword evidence="3 13" id="KW-0032">Aminotransferase</keyword>
<dbReference type="Gene3D" id="3.40.640.10">
    <property type="entry name" value="Type I PLP-dependent aspartate aminotransferase-like (Major domain)"/>
    <property type="match status" value="1"/>
</dbReference>
<evidence type="ECO:0000256" key="9">
    <source>
        <dbReference type="ARBA" id="ARBA00074221"/>
    </source>
</evidence>
<dbReference type="PANTHER" id="PTHR30244:SF34">
    <property type="entry name" value="DTDP-4-AMINO-4,6-DIDEOXYGALACTOSE TRANSAMINASE"/>
    <property type="match status" value="1"/>
</dbReference>
<organism evidence="13 14">
    <name type="scientific">Ilyomonas limi</name>
    <dbReference type="NCBI Taxonomy" id="2575867"/>
    <lineage>
        <taxon>Bacteria</taxon>
        <taxon>Pseudomonadati</taxon>
        <taxon>Bacteroidota</taxon>
        <taxon>Chitinophagia</taxon>
        <taxon>Chitinophagales</taxon>
        <taxon>Chitinophagaceae</taxon>
        <taxon>Ilyomonas</taxon>
    </lineage>
</organism>
<dbReference type="Pfam" id="PF01041">
    <property type="entry name" value="DegT_DnrJ_EryC1"/>
    <property type="match status" value="1"/>
</dbReference>
<evidence type="ECO:0000256" key="6">
    <source>
        <dbReference type="ARBA" id="ARBA00037999"/>
    </source>
</evidence>
<evidence type="ECO:0000256" key="11">
    <source>
        <dbReference type="PIRSR" id="PIRSR000390-2"/>
    </source>
</evidence>
<dbReference type="CDD" id="cd00616">
    <property type="entry name" value="AHBA_syn"/>
    <property type="match status" value="1"/>
</dbReference>
<dbReference type="GO" id="GO:0102933">
    <property type="term" value="F:GDP-4-dehydro-6-deoxy-D-mannose-4-aminotransferase activity"/>
    <property type="evidence" value="ECO:0007669"/>
    <property type="project" value="UniProtKB-EC"/>
</dbReference>
<evidence type="ECO:0000256" key="12">
    <source>
        <dbReference type="RuleBase" id="RU004508"/>
    </source>
</evidence>
<evidence type="ECO:0000313" key="13">
    <source>
        <dbReference type="EMBL" id="TKK65017.1"/>
    </source>
</evidence>
<dbReference type="InterPro" id="IPR015424">
    <property type="entry name" value="PyrdxlP-dep_Trfase"/>
</dbReference>
<evidence type="ECO:0000256" key="7">
    <source>
        <dbReference type="ARBA" id="ARBA00051587"/>
    </source>
</evidence>
<gene>
    <name evidence="13" type="ORF">FC093_21170</name>
</gene>
<sequence>MKPKIWLSAPHMGGKELQYIQNAFAANWVAPVGPNIELFEQKLQTYLGHNMHVSAVSSGTAALHLALIILGVKAGDEVICQSLTFSGSANPIAYQGATPIFIDSEENTWNMSPEYLEVAIKDRLSKGKKPKAIIVVHLYGMPAQMDAIMDIARTYDIPVIEDAAEALGSRYKGRQLGTFGDISILSFNGNKIITTSGGGAIVSANEAYIKQAKFLATQAQDPAPHYQHSQIGYNYRLSNIAASIGCGQMEVLTDRILQRRSNFEYYKNAFAAIKEIQLLEEPDEDYYSNHWLTTFIVDSDILMREDLRLALIGQNIDCRPVWKPMHLQPVFAGAPYYGADVSEKLFKNGLCLPSGSNISDAELHTVTSVILHTATAVLQAESTKMYAL</sequence>
<evidence type="ECO:0000256" key="3">
    <source>
        <dbReference type="ARBA" id="ARBA00022576"/>
    </source>
</evidence>
<dbReference type="InterPro" id="IPR015422">
    <property type="entry name" value="PyrdxlP-dep_Trfase_small"/>
</dbReference>
<keyword evidence="5 11" id="KW-0663">Pyridoxal phosphate</keyword>
<keyword evidence="14" id="KW-1185">Reference proteome</keyword>
<comment type="pathway">
    <text evidence="2">Bacterial outer membrane biogenesis; LPS O-antigen biosynthesis.</text>
</comment>
<feature type="active site" description="Proton acceptor" evidence="10">
    <location>
        <position position="191"/>
    </location>
</feature>
<dbReference type="InterPro" id="IPR000653">
    <property type="entry name" value="DegT/StrS_aminotransferase"/>
</dbReference>
<dbReference type="EC" id="2.6.1.102" evidence="8"/>
<comment type="similarity">
    <text evidence="6 12">Belongs to the DegT/DnrJ/EryC1 family.</text>
</comment>
<dbReference type="OrthoDB" id="9810913at2"/>
<accession>A0A4U3KVH2</accession>
<proteinExistence type="inferred from homology"/>
<dbReference type="RefSeq" id="WP_137263816.1">
    <property type="nucleotide sequence ID" value="NZ_SZQL01000025.1"/>
</dbReference>
<comment type="cofactor">
    <cofactor evidence="1">
        <name>pyridoxal 5'-phosphate</name>
        <dbReference type="ChEBI" id="CHEBI:597326"/>
    </cofactor>
</comment>
<dbReference type="Gene3D" id="3.90.1150.10">
    <property type="entry name" value="Aspartate Aminotransferase, domain 1"/>
    <property type="match status" value="1"/>
</dbReference>
<evidence type="ECO:0000256" key="1">
    <source>
        <dbReference type="ARBA" id="ARBA00001933"/>
    </source>
</evidence>
<evidence type="ECO:0000256" key="2">
    <source>
        <dbReference type="ARBA" id="ARBA00005125"/>
    </source>
</evidence>
<dbReference type="GO" id="GO:0000271">
    <property type="term" value="P:polysaccharide biosynthetic process"/>
    <property type="evidence" value="ECO:0007669"/>
    <property type="project" value="TreeGrafter"/>
</dbReference>
<feature type="modified residue" description="N6-(pyridoxal phosphate)lysine" evidence="11">
    <location>
        <position position="191"/>
    </location>
</feature>
<evidence type="ECO:0000256" key="10">
    <source>
        <dbReference type="PIRSR" id="PIRSR000390-1"/>
    </source>
</evidence>
<dbReference type="Proteomes" id="UP000305848">
    <property type="component" value="Unassembled WGS sequence"/>
</dbReference>
<reference evidence="13 14" key="1">
    <citation type="submission" date="2019-05" db="EMBL/GenBank/DDBJ databases">
        <title>Panacibacter sp. strain 17mud1-8 Genome sequencing and assembly.</title>
        <authorList>
            <person name="Chhetri G."/>
        </authorList>
    </citation>
    <scope>NUCLEOTIDE SEQUENCE [LARGE SCALE GENOMIC DNA]</scope>
    <source>
        <strain evidence="13 14">17mud1-8</strain>
    </source>
</reference>
<name>A0A4U3KVH2_9BACT</name>
<keyword evidence="4 13" id="KW-0808">Transferase</keyword>
<dbReference type="PANTHER" id="PTHR30244">
    <property type="entry name" value="TRANSAMINASE"/>
    <property type="match status" value="1"/>
</dbReference>
<evidence type="ECO:0000256" key="4">
    <source>
        <dbReference type="ARBA" id="ARBA00022679"/>
    </source>
</evidence>
<dbReference type="FunFam" id="3.40.640.10:FF:000090">
    <property type="entry name" value="Pyridoxal phosphate-dependent aminotransferase"/>
    <property type="match status" value="1"/>
</dbReference>
<dbReference type="InterPro" id="IPR015421">
    <property type="entry name" value="PyrdxlP-dep_Trfase_major"/>
</dbReference>
<evidence type="ECO:0000256" key="8">
    <source>
        <dbReference type="ARBA" id="ARBA00066317"/>
    </source>
</evidence>